<accession>A0A3N4NUL9</accession>
<protein>
    <submittedName>
        <fullName evidence="3">Type II toxin-antitoxin system RelE/ParE family toxin</fullName>
    </submittedName>
</protein>
<dbReference type="Gene3D" id="3.30.2310.20">
    <property type="entry name" value="RelE-like"/>
    <property type="match status" value="1"/>
</dbReference>
<dbReference type="Proteomes" id="UP000272412">
    <property type="component" value="Unassembled WGS sequence"/>
</dbReference>
<dbReference type="Pfam" id="PF05016">
    <property type="entry name" value="ParE_toxin"/>
    <property type="match status" value="1"/>
</dbReference>
<dbReference type="InterPro" id="IPR035093">
    <property type="entry name" value="RelE/ParE_toxin_dom_sf"/>
</dbReference>
<dbReference type="OrthoDB" id="9798046at2"/>
<organism evidence="3 4">
    <name type="scientific">Neisseria weixii</name>
    <dbReference type="NCBI Taxonomy" id="1853276"/>
    <lineage>
        <taxon>Bacteria</taxon>
        <taxon>Pseudomonadati</taxon>
        <taxon>Pseudomonadota</taxon>
        <taxon>Betaproteobacteria</taxon>
        <taxon>Neisseriales</taxon>
        <taxon>Neisseriaceae</taxon>
        <taxon>Neisseria</taxon>
    </lineage>
</organism>
<comment type="caution">
    <text evidence="3">The sequence shown here is derived from an EMBL/GenBank/DDBJ whole genome shotgun (WGS) entry which is preliminary data.</text>
</comment>
<keyword evidence="4" id="KW-1185">Reference proteome</keyword>
<proteinExistence type="inferred from homology"/>
<evidence type="ECO:0000313" key="4">
    <source>
        <dbReference type="Proteomes" id="UP000272412"/>
    </source>
</evidence>
<evidence type="ECO:0000313" key="3">
    <source>
        <dbReference type="EMBL" id="RPD90873.1"/>
    </source>
</evidence>
<dbReference type="PANTHER" id="PTHR33755:SF6">
    <property type="entry name" value="PLASMID STABILIZATION SYSTEM PROTEIN"/>
    <property type="match status" value="1"/>
</dbReference>
<dbReference type="RefSeq" id="WP_096295960.1">
    <property type="nucleotide sequence ID" value="NZ_CP023429.1"/>
</dbReference>
<keyword evidence="2" id="KW-1277">Toxin-antitoxin system</keyword>
<evidence type="ECO:0000256" key="1">
    <source>
        <dbReference type="ARBA" id="ARBA00006226"/>
    </source>
</evidence>
<dbReference type="KEGG" id="nwx:CGZ65_11905"/>
<dbReference type="NCBIfam" id="TIGR02385">
    <property type="entry name" value="RelE_StbE"/>
    <property type="match status" value="1"/>
</dbReference>
<dbReference type="AlphaFoldDB" id="A0A3N4NUL9"/>
<name>A0A3N4NUL9_9NEIS</name>
<dbReference type="InterPro" id="IPR051803">
    <property type="entry name" value="TA_system_RelE-like_toxin"/>
</dbReference>
<sequence length="90" mass="10535">MQVKWSQQAEDDLDQIVRYIFEFNPVAAFELEEQIFNAMRTLAQFPDSGRLGQVFGTREWVVHPNYMIVYKITETAVLIAAVVHTKQRYP</sequence>
<reference evidence="3 4" key="1">
    <citation type="submission" date="2018-11" db="EMBL/GenBank/DDBJ databases">
        <title>Neisseria weixii sp. nov. isolated from the rectal contents of plateau pika (Ochotona cruzoniae).</title>
        <authorList>
            <person name="Zhang G."/>
        </authorList>
    </citation>
    <scope>NUCLEOTIDE SEQUENCE [LARGE SCALE GENOMIC DNA]</scope>
    <source>
        <strain evidence="3 4">10009</strain>
    </source>
</reference>
<dbReference type="InterPro" id="IPR007712">
    <property type="entry name" value="RelE/ParE_toxin"/>
</dbReference>
<dbReference type="PANTHER" id="PTHR33755">
    <property type="entry name" value="TOXIN PARE1-RELATED"/>
    <property type="match status" value="1"/>
</dbReference>
<evidence type="ECO:0000256" key="2">
    <source>
        <dbReference type="ARBA" id="ARBA00022649"/>
    </source>
</evidence>
<comment type="similarity">
    <text evidence="1">Belongs to the RelE toxin family.</text>
</comment>
<gene>
    <name evidence="3" type="ORF">EGK74_00530</name>
</gene>
<dbReference type="EMBL" id="RPFL01000001">
    <property type="protein sequence ID" value="RPD90873.1"/>
    <property type="molecule type" value="Genomic_DNA"/>
</dbReference>